<evidence type="ECO:0000256" key="4">
    <source>
        <dbReference type="ARBA" id="ARBA00022691"/>
    </source>
</evidence>
<dbReference type="AlphaFoldDB" id="A0A0W0RQP2"/>
<keyword evidence="3 7" id="KW-0808">Transferase</keyword>
<dbReference type="PIRSF" id="PIRSF003085">
    <property type="entry name" value="CMAS"/>
    <property type="match status" value="1"/>
</dbReference>
<keyword evidence="2 7" id="KW-0489">Methyltransferase</keyword>
<dbReference type="GO" id="GO:0008825">
    <property type="term" value="F:cyclopropane-fatty-acyl-phospholipid synthase activity"/>
    <property type="evidence" value="ECO:0007669"/>
    <property type="project" value="UniProtKB-EC"/>
</dbReference>
<comment type="similarity">
    <text evidence="1">Belongs to the CFA/CMAS family.</text>
</comment>
<dbReference type="RefSeq" id="WP_058459622.1">
    <property type="nucleotide sequence ID" value="NZ_CAAAIY010000010.1"/>
</dbReference>
<evidence type="ECO:0000256" key="6">
    <source>
        <dbReference type="PIRSR" id="PIRSR003085-1"/>
    </source>
</evidence>
<keyword evidence="8" id="KW-1185">Reference proteome</keyword>
<evidence type="ECO:0000256" key="3">
    <source>
        <dbReference type="ARBA" id="ARBA00022679"/>
    </source>
</evidence>
<dbReference type="Proteomes" id="UP000054695">
    <property type="component" value="Unassembled WGS sequence"/>
</dbReference>
<dbReference type="PANTHER" id="PTHR43667">
    <property type="entry name" value="CYCLOPROPANE-FATTY-ACYL-PHOSPHOLIPID SYNTHASE"/>
    <property type="match status" value="1"/>
</dbReference>
<evidence type="ECO:0000256" key="1">
    <source>
        <dbReference type="ARBA" id="ARBA00010815"/>
    </source>
</evidence>
<evidence type="ECO:0000256" key="5">
    <source>
        <dbReference type="ARBA" id="ARBA00023098"/>
    </source>
</evidence>
<dbReference type="Gene3D" id="3.40.50.150">
    <property type="entry name" value="Vaccinia Virus protein VP39"/>
    <property type="match status" value="1"/>
</dbReference>
<dbReference type="InterPro" id="IPR029063">
    <property type="entry name" value="SAM-dependent_MTases_sf"/>
</dbReference>
<evidence type="ECO:0000313" key="7">
    <source>
        <dbReference type="EMBL" id="KTC73345.1"/>
    </source>
</evidence>
<dbReference type="EC" id="2.1.1.79" evidence="7"/>
<sequence length="393" mass="45863">MNQQIKKIATDLLHSAGITPNGNEDWDIQINNEEFYQRVFNEGSLALGESYMDGWWDCKSLDQFFTRILQAQLDQKIKSDKWSWPKLIWLKLINHQSKKRALEVGRKHYDLGNELFKSMLDSHMNYTCGYWKNANDLDTAQLNKLELSCQKLKLEPGMHVLDIGCGFGAFAKYAAEHYGVSVVGITISREQFDYAKQNCSGLPIEIRFQDYRDLHEQFDCVVSLGMFEHVGYRNYRTYMQKVRDCLKGNGLFLLHTIGGNETTKAADPWINKYIFPNGMIPSMEQISHASEGLFVMENWANFGAYYDHTLMAWNEHFEQNWEHLKNQYDQRFYRMWRYYLLACAGTFRARTNQLWQIVFSKNGIPGGYQEPLFTGIKKRGSENKKTISDLELS</sequence>
<dbReference type="OrthoDB" id="9782855at2"/>
<dbReference type="EMBL" id="LNXU01000019">
    <property type="protein sequence ID" value="KTC73345.1"/>
    <property type="molecule type" value="Genomic_DNA"/>
</dbReference>
<organism evidence="7 8">
    <name type="scientific">Legionella bozemanae</name>
    <name type="common">Fluoribacter bozemanae</name>
    <dbReference type="NCBI Taxonomy" id="447"/>
    <lineage>
        <taxon>Bacteria</taxon>
        <taxon>Pseudomonadati</taxon>
        <taxon>Pseudomonadota</taxon>
        <taxon>Gammaproteobacteria</taxon>
        <taxon>Legionellales</taxon>
        <taxon>Legionellaceae</taxon>
        <taxon>Legionella</taxon>
    </lineage>
</organism>
<dbReference type="PATRIC" id="fig|447.4.peg.2120"/>
<evidence type="ECO:0000256" key="2">
    <source>
        <dbReference type="ARBA" id="ARBA00022603"/>
    </source>
</evidence>
<keyword evidence="4" id="KW-0949">S-adenosyl-L-methionine</keyword>
<feature type="active site" evidence="6">
    <location>
        <position position="343"/>
    </location>
</feature>
<dbReference type="InterPro" id="IPR003333">
    <property type="entry name" value="CMAS"/>
</dbReference>
<dbReference type="GO" id="GO:0008610">
    <property type="term" value="P:lipid biosynthetic process"/>
    <property type="evidence" value="ECO:0007669"/>
    <property type="project" value="InterPro"/>
</dbReference>
<gene>
    <name evidence="7" type="primary">cfa</name>
    <name evidence="7" type="ORF">Lboz_1991</name>
</gene>
<protein>
    <submittedName>
        <fullName evidence="7">Cyclopropane fatty acyl phospholipid synthase</fullName>
        <ecNumber evidence="7">2.1.1.79</ecNumber>
    </submittedName>
</protein>
<dbReference type="PANTHER" id="PTHR43667:SF1">
    <property type="entry name" value="CYCLOPROPANE-FATTY-ACYL-PHOSPHOLIPID SYNTHASE"/>
    <property type="match status" value="1"/>
</dbReference>
<proteinExistence type="inferred from homology"/>
<reference evidence="7 8" key="1">
    <citation type="submission" date="2015-11" db="EMBL/GenBank/DDBJ databases">
        <title>Genomic analysis of 38 Legionella species identifies large and diverse effector repertoires.</title>
        <authorList>
            <person name="Burstein D."/>
            <person name="Amaro F."/>
            <person name="Zusman T."/>
            <person name="Lifshitz Z."/>
            <person name="Cohen O."/>
            <person name="Gilbert J.A."/>
            <person name="Pupko T."/>
            <person name="Shuman H.A."/>
            <person name="Segal G."/>
        </authorList>
    </citation>
    <scope>NUCLEOTIDE SEQUENCE [LARGE SCALE GENOMIC DNA]</scope>
    <source>
        <strain evidence="7 8">WIGA</strain>
    </source>
</reference>
<dbReference type="GO" id="GO:0032259">
    <property type="term" value="P:methylation"/>
    <property type="evidence" value="ECO:0007669"/>
    <property type="project" value="UniProtKB-KW"/>
</dbReference>
<dbReference type="InterPro" id="IPR050723">
    <property type="entry name" value="CFA/CMAS"/>
</dbReference>
<dbReference type="NCBIfam" id="NF008686">
    <property type="entry name" value="PRK11705.1"/>
    <property type="match status" value="1"/>
</dbReference>
<dbReference type="STRING" id="447.Lboz_1991"/>
<comment type="caution">
    <text evidence="7">The sequence shown here is derived from an EMBL/GenBank/DDBJ whole genome shotgun (WGS) entry which is preliminary data.</text>
</comment>
<name>A0A0W0RQP2_LEGBO</name>
<keyword evidence="5" id="KW-0443">Lipid metabolism</keyword>
<dbReference type="Pfam" id="PF02353">
    <property type="entry name" value="CMAS"/>
    <property type="match status" value="1"/>
</dbReference>
<dbReference type="SUPFAM" id="SSF53335">
    <property type="entry name" value="S-adenosyl-L-methionine-dependent methyltransferases"/>
    <property type="match status" value="1"/>
</dbReference>
<dbReference type="CDD" id="cd02440">
    <property type="entry name" value="AdoMet_MTases"/>
    <property type="match status" value="1"/>
</dbReference>
<evidence type="ECO:0000313" key="8">
    <source>
        <dbReference type="Proteomes" id="UP000054695"/>
    </source>
</evidence>
<accession>A0A0W0RQP2</accession>